<feature type="transmembrane region" description="Helical" evidence="1">
    <location>
        <begin position="267"/>
        <end position="286"/>
    </location>
</feature>
<feature type="transmembrane region" description="Helical" evidence="1">
    <location>
        <begin position="34"/>
        <end position="53"/>
    </location>
</feature>
<keyword evidence="3" id="KW-1185">Reference proteome</keyword>
<dbReference type="EMBL" id="JBHUPB010000010">
    <property type="protein sequence ID" value="MFD2968943.1"/>
    <property type="molecule type" value="Genomic_DNA"/>
</dbReference>
<organism evidence="2 3">
    <name type="scientific">Sphingobacterium bambusae</name>
    <dbReference type="NCBI Taxonomy" id="662858"/>
    <lineage>
        <taxon>Bacteria</taxon>
        <taxon>Pseudomonadati</taxon>
        <taxon>Bacteroidota</taxon>
        <taxon>Sphingobacteriia</taxon>
        <taxon>Sphingobacteriales</taxon>
        <taxon>Sphingobacteriaceae</taxon>
        <taxon>Sphingobacterium</taxon>
    </lineage>
</organism>
<evidence type="ECO:0000313" key="3">
    <source>
        <dbReference type="Proteomes" id="UP001597525"/>
    </source>
</evidence>
<proteinExistence type="predicted"/>
<dbReference type="Pfam" id="PF14362">
    <property type="entry name" value="DUF4407"/>
    <property type="match status" value="1"/>
</dbReference>
<keyword evidence="1" id="KW-0472">Membrane</keyword>
<dbReference type="InterPro" id="IPR025519">
    <property type="entry name" value="DUF4407"/>
</dbReference>
<accession>A0ABW6BJS9</accession>
<keyword evidence="1" id="KW-1133">Transmembrane helix</keyword>
<evidence type="ECO:0000256" key="1">
    <source>
        <dbReference type="SAM" id="Phobius"/>
    </source>
</evidence>
<keyword evidence="1" id="KW-0812">Transmembrane</keyword>
<evidence type="ECO:0000313" key="2">
    <source>
        <dbReference type="EMBL" id="MFD2968943.1"/>
    </source>
</evidence>
<sequence length="320" mass="36623">MKDWWLKFGCFLTGFNYNLVKNSSEQSSKNVKKYTSAMLLITLVWFFIGYSFATRYLHFGMIGGLAGALLMCFVIIQIERIIILSTKVSAWSSGFRILLAVVMSILGAFIMDQITFKDDIELRKAQVMDQRVKLAVKQSEDDLQKQIAGLDSMIASATKKYDAVSLDLKKNPVIVTTYTNKSVTKDNTGKELNSTQSTNRSVMENPKKIEMEQLHKQIETLQTKKFELAASITTIKERKEKELKAATGFLDELTLLHDVVTSSKIGIFVYLLFMLFFLAIELFVLVMKLTDRESDYDKLLQHQTTIRMQMLEKLQLPETR</sequence>
<name>A0ABW6BJS9_9SPHI</name>
<comment type="caution">
    <text evidence="2">The sequence shown here is derived from an EMBL/GenBank/DDBJ whole genome shotgun (WGS) entry which is preliminary data.</text>
</comment>
<reference evidence="3" key="1">
    <citation type="journal article" date="2019" name="Int. J. Syst. Evol. Microbiol.">
        <title>The Global Catalogue of Microorganisms (GCM) 10K type strain sequencing project: providing services to taxonomists for standard genome sequencing and annotation.</title>
        <authorList>
            <consortium name="The Broad Institute Genomics Platform"/>
            <consortium name="The Broad Institute Genome Sequencing Center for Infectious Disease"/>
            <person name="Wu L."/>
            <person name="Ma J."/>
        </authorList>
    </citation>
    <scope>NUCLEOTIDE SEQUENCE [LARGE SCALE GENOMIC DNA]</scope>
    <source>
        <strain evidence="3">KCTC 22814</strain>
    </source>
</reference>
<feature type="transmembrane region" description="Helical" evidence="1">
    <location>
        <begin position="90"/>
        <end position="111"/>
    </location>
</feature>
<gene>
    <name evidence="2" type="ORF">ACFS7Y_16235</name>
</gene>
<protein>
    <submittedName>
        <fullName evidence="2">DUF4407 domain-containing protein</fullName>
    </submittedName>
</protein>
<feature type="transmembrane region" description="Helical" evidence="1">
    <location>
        <begin position="59"/>
        <end position="78"/>
    </location>
</feature>
<dbReference type="Proteomes" id="UP001597525">
    <property type="component" value="Unassembled WGS sequence"/>
</dbReference>
<dbReference type="RefSeq" id="WP_320184794.1">
    <property type="nucleotide sequence ID" value="NZ_CP138332.1"/>
</dbReference>